<protein>
    <submittedName>
        <fullName evidence="8">Exodeoxyribonuclease III protein XthA</fullName>
    </submittedName>
</protein>
<dbReference type="PROSITE" id="PS51435">
    <property type="entry name" value="AP_NUCLEASE_F1_4"/>
    <property type="match status" value="1"/>
</dbReference>
<dbReference type="PANTHER" id="PTHR43250:SF2">
    <property type="entry name" value="EXODEOXYRIBONUCLEASE III"/>
    <property type="match status" value="1"/>
</dbReference>
<keyword evidence="3" id="KW-0479">Metal-binding</keyword>
<dbReference type="InterPro" id="IPR004808">
    <property type="entry name" value="AP_endonuc_1"/>
</dbReference>
<evidence type="ECO:0000313" key="9">
    <source>
        <dbReference type="Proteomes" id="UP000824496"/>
    </source>
</evidence>
<dbReference type="InterPro" id="IPR005135">
    <property type="entry name" value="Endo/exonuclease/phosphatase"/>
</dbReference>
<reference evidence="8 9" key="1">
    <citation type="submission" date="2021-08" db="EMBL/GenBank/DDBJ databases">
        <title>Whole genome sequence of novel Actinomyces species strain MAS-1.</title>
        <authorList>
            <person name="Saito M."/>
            <person name="Kuwahara N."/>
            <person name="Takizawa T."/>
            <person name="Gotouda H."/>
            <person name="Ochiai T."/>
        </authorList>
    </citation>
    <scope>NUCLEOTIDE SEQUENCE [LARGE SCALE GENOMIC DNA]</scope>
    <source>
        <strain evidence="8 9">MAS-1</strain>
    </source>
</reference>
<evidence type="ECO:0000256" key="3">
    <source>
        <dbReference type="ARBA" id="ARBA00022723"/>
    </source>
</evidence>
<evidence type="ECO:0000256" key="5">
    <source>
        <dbReference type="ARBA" id="ARBA00022842"/>
    </source>
</evidence>
<gene>
    <name evidence="8" type="ORF">MANAM107_14510</name>
</gene>
<feature type="compositionally biased region" description="Low complexity" evidence="6">
    <location>
        <begin position="325"/>
        <end position="336"/>
    </location>
</feature>
<organism evidence="8 9">
    <name type="scientific">Actinomyces capricornis</name>
    <dbReference type="NCBI Taxonomy" id="2755559"/>
    <lineage>
        <taxon>Bacteria</taxon>
        <taxon>Bacillati</taxon>
        <taxon>Actinomycetota</taxon>
        <taxon>Actinomycetes</taxon>
        <taxon>Actinomycetales</taxon>
        <taxon>Actinomycetaceae</taxon>
        <taxon>Actinomyces</taxon>
    </lineage>
</organism>
<dbReference type="PANTHER" id="PTHR43250">
    <property type="entry name" value="EXODEOXYRIBONUCLEASE III"/>
    <property type="match status" value="1"/>
</dbReference>
<comment type="cofactor">
    <cofactor evidence="1">
        <name>Mg(2+)</name>
        <dbReference type="ChEBI" id="CHEBI:18420"/>
    </cofactor>
</comment>
<evidence type="ECO:0000256" key="6">
    <source>
        <dbReference type="SAM" id="MobiDB-lite"/>
    </source>
</evidence>
<comment type="similarity">
    <text evidence="2">Belongs to the DNA repair enzymes AP/ExoA family.</text>
</comment>
<dbReference type="SUPFAM" id="SSF56219">
    <property type="entry name" value="DNase I-like"/>
    <property type="match status" value="1"/>
</dbReference>
<evidence type="ECO:0000256" key="1">
    <source>
        <dbReference type="ARBA" id="ARBA00001946"/>
    </source>
</evidence>
<dbReference type="Gene3D" id="3.60.10.10">
    <property type="entry name" value="Endonuclease/exonuclease/phosphatase"/>
    <property type="match status" value="1"/>
</dbReference>
<dbReference type="Pfam" id="PF03372">
    <property type="entry name" value="Exo_endo_phos"/>
    <property type="match status" value="1"/>
</dbReference>
<feature type="domain" description="Endonuclease/exonuclease/phosphatase" evidence="7">
    <location>
        <begin position="68"/>
        <end position="326"/>
    </location>
</feature>
<proteinExistence type="inferred from homology"/>
<dbReference type="InterPro" id="IPR036691">
    <property type="entry name" value="Endo/exonu/phosph_ase_sf"/>
</dbReference>
<evidence type="ECO:0000256" key="4">
    <source>
        <dbReference type="ARBA" id="ARBA00022801"/>
    </source>
</evidence>
<dbReference type="EMBL" id="AP025017">
    <property type="protein sequence ID" value="BDA64617.1"/>
    <property type="molecule type" value="Genomic_DNA"/>
</dbReference>
<dbReference type="Proteomes" id="UP000824496">
    <property type="component" value="Chromosome"/>
</dbReference>
<keyword evidence="5" id="KW-0460">Magnesium</keyword>
<dbReference type="InterPro" id="IPR037493">
    <property type="entry name" value="ExoIII-like"/>
</dbReference>
<accession>A0ABN6K7N3</accession>
<feature type="region of interest" description="Disordered" evidence="6">
    <location>
        <begin position="317"/>
        <end position="336"/>
    </location>
</feature>
<name>A0ABN6K7N3_9ACTO</name>
<sequence length="336" mass="36638">MVGLGELPGELQSEPTGGPGDKCGSHDRRLYGAVLPQVPTEWPTPTANGAAPASARAAADYPAVMRLATWNVNSIRTRVDRVLAFLEREGIDALAMQEIKCRPEQFPREPFQAAGYELAVHGLDQWNGVAIASRVGLDDVVTSFPHQPAWAAKEGADPVVEARALGASVGGSAGSGSPVRLWSLYVPNGRELTHPHYAYKLQWLQRLREAAGSWLGEAPDLPLALVGDWNVAPHDEDVWDMGAFEGATHVSAPEREAFAAFESVGMEEVTRQRVTNYTYWDYQKLRFPRNEGMRIDFVYASPALAGRVLSAAIDRDERKGKGASDHVPVIVDVDHH</sequence>
<evidence type="ECO:0000259" key="7">
    <source>
        <dbReference type="Pfam" id="PF03372"/>
    </source>
</evidence>
<evidence type="ECO:0000256" key="2">
    <source>
        <dbReference type="ARBA" id="ARBA00007092"/>
    </source>
</evidence>
<evidence type="ECO:0000313" key="8">
    <source>
        <dbReference type="EMBL" id="BDA64617.1"/>
    </source>
</evidence>
<feature type="region of interest" description="Disordered" evidence="6">
    <location>
        <begin position="1"/>
        <end position="26"/>
    </location>
</feature>
<dbReference type="CDD" id="cd09086">
    <property type="entry name" value="ExoIII-like_AP-endo"/>
    <property type="match status" value="1"/>
</dbReference>
<keyword evidence="9" id="KW-1185">Reference proteome</keyword>
<dbReference type="NCBIfam" id="TIGR00633">
    <property type="entry name" value="xth"/>
    <property type="match status" value="1"/>
</dbReference>
<keyword evidence="4" id="KW-0378">Hydrolase</keyword>